<sequence length="167" mass="18448">MEYGLYRFRQQFRDESKKHEDARSKDFDQASLTNPGYLGVKVAGKGAQDIMALLGTAWIIKNMGPLGIVGELTLGALNGKGKRYDEHMDEVMKKSEEDMWKNGAYREMRKAGRTDHQARFSPGTKHARMESDAAAIFGAIKAMLTAGVGRLAKNVVELFAYKGSGQG</sequence>
<dbReference type="GeneID" id="77135409"/>
<gene>
    <name evidence="1" type="ORF">OFBG_00682</name>
</gene>
<protein>
    <submittedName>
        <fullName evidence="1">Uncharacterized protein</fullName>
    </submittedName>
</protein>
<dbReference type="AlphaFoldDB" id="C3X8X8"/>
<proteinExistence type="predicted"/>
<dbReference type="RefSeq" id="WP_005880292.1">
    <property type="nucleotide sequence ID" value="NZ_CP019430.1"/>
</dbReference>
<dbReference type="STRING" id="847.BRW83_1547"/>
<dbReference type="HOGENOM" id="CLU_1592936_0_0_4"/>
<name>C3X8X8_OXAFO</name>
<organism evidence="1 2">
    <name type="scientific">Oxalobacter formigenes OXCC13</name>
    <dbReference type="NCBI Taxonomy" id="556269"/>
    <lineage>
        <taxon>Bacteria</taxon>
        <taxon>Pseudomonadati</taxon>
        <taxon>Pseudomonadota</taxon>
        <taxon>Betaproteobacteria</taxon>
        <taxon>Burkholderiales</taxon>
        <taxon>Oxalobacteraceae</taxon>
        <taxon>Oxalobacter</taxon>
    </lineage>
</organism>
<dbReference type="EMBL" id="GG658170">
    <property type="protein sequence ID" value="EEO29654.1"/>
    <property type="molecule type" value="Genomic_DNA"/>
</dbReference>
<evidence type="ECO:0000313" key="1">
    <source>
        <dbReference type="EMBL" id="EEO29654.1"/>
    </source>
</evidence>
<evidence type="ECO:0000313" key="2">
    <source>
        <dbReference type="Proteomes" id="UP000005089"/>
    </source>
</evidence>
<accession>C3X8X8</accession>
<reference evidence="1 2" key="1">
    <citation type="submission" date="2009-02" db="EMBL/GenBank/DDBJ databases">
        <title>The Genome Sequence of Oxalobacter formigenes OXCC13.</title>
        <authorList>
            <consortium name="The Broad Institute Genome Sequencing Platform"/>
            <person name="Ward D."/>
            <person name="Young S.K."/>
            <person name="Kodira C.D."/>
            <person name="Zeng Q."/>
            <person name="Koehrsen M."/>
            <person name="Alvarado L."/>
            <person name="Berlin A."/>
            <person name="Borenstein D."/>
            <person name="Chen Z."/>
            <person name="Engels R."/>
            <person name="Freedman E."/>
            <person name="Gellesch M."/>
            <person name="Goldberg J."/>
            <person name="Griggs A."/>
            <person name="Gujja S."/>
            <person name="Heiman D."/>
            <person name="Hepburn T."/>
            <person name="Howarth C."/>
            <person name="Jen D."/>
            <person name="Larson L."/>
            <person name="Lewis B."/>
            <person name="Mehta T."/>
            <person name="Park D."/>
            <person name="Pearson M."/>
            <person name="Roberts A."/>
            <person name="Saif S."/>
            <person name="Shea T."/>
            <person name="Shenoy N."/>
            <person name="Sisk P."/>
            <person name="Stolte C."/>
            <person name="Sykes S."/>
            <person name="Walk T."/>
            <person name="White J."/>
            <person name="Yandava C."/>
            <person name="Allison M.J."/>
            <person name="Lander E."/>
            <person name="Nusbaum C."/>
            <person name="Galagan J."/>
            <person name="Birren B."/>
        </authorList>
    </citation>
    <scope>NUCLEOTIDE SEQUENCE [LARGE SCALE GENOMIC DNA]</scope>
    <source>
        <strain evidence="1 2">OXCC13</strain>
    </source>
</reference>
<keyword evidence="2" id="KW-1185">Reference proteome</keyword>
<dbReference type="Proteomes" id="UP000005089">
    <property type="component" value="Unassembled WGS sequence"/>
</dbReference>